<accession>A0ABP7MZ99</accession>
<proteinExistence type="predicted"/>
<dbReference type="Proteomes" id="UP001501565">
    <property type="component" value="Unassembled WGS sequence"/>
</dbReference>
<keyword evidence="2" id="KW-1185">Reference proteome</keyword>
<name>A0ABP7MZ99_9GAMM</name>
<evidence type="ECO:0008006" key="3">
    <source>
        <dbReference type="Google" id="ProtNLM"/>
    </source>
</evidence>
<sequence>MACDKCGHCGNRYHWSHAFSKFGYDDGDGKIETPEIAELLESEGYEVRFGRWLAHNTLIFSIKKDGMEFMPRNNSAIRIGYDDPTIYLPEDIQVILNSKMPFTGVFPY</sequence>
<evidence type="ECO:0000313" key="1">
    <source>
        <dbReference type="EMBL" id="GAA3932035.1"/>
    </source>
</evidence>
<organism evidence="1 2">
    <name type="scientific">Litoribacillus peritrichatus</name>
    <dbReference type="NCBI Taxonomy" id="718191"/>
    <lineage>
        <taxon>Bacteria</taxon>
        <taxon>Pseudomonadati</taxon>
        <taxon>Pseudomonadota</taxon>
        <taxon>Gammaproteobacteria</taxon>
        <taxon>Oceanospirillales</taxon>
        <taxon>Oceanospirillaceae</taxon>
        <taxon>Litoribacillus</taxon>
    </lineage>
</organism>
<dbReference type="EMBL" id="BAABBN010000007">
    <property type="protein sequence ID" value="GAA3932035.1"/>
    <property type="molecule type" value="Genomic_DNA"/>
</dbReference>
<gene>
    <name evidence="1" type="ORF">GCM10022277_31110</name>
</gene>
<dbReference type="RefSeq" id="WP_344799482.1">
    <property type="nucleotide sequence ID" value="NZ_BAABBN010000007.1"/>
</dbReference>
<reference evidence="2" key="1">
    <citation type="journal article" date="2019" name="Int. J. Syst. Evol. Microbiol.">
        <title>The Global Catalogue of Microorganisms (GCM) 10K type strain sequencing project: providing services to taxonomists for standard genome sequencing and annotation.</title>
        <authorList>
            <consortium name="The Broad Institute Genomics Platform"/>
            <consortium name="The Broad Institute Genome Sequencing Center for Infectious Disease"/>
            <person name="Wu L."/>
            <person name="Ma J."/>
        </authorList>
    </citation>
    <scope>NUCLEOTIDE SEQUENCE [LARGE SCALE GENOMIC DNA]</scope>
    <source>
        <strain evidence="2">JCM 17551</strain>
    </source>
</reference>
<evidence type="ECO:0000313" key="2">
    <source>
        <dbReference type="Proteomes" id="UP001501565"/>
    </source>
</evidence>
<comment type="caution">
    <text evidence="1">The sequence shown here is derived from an EMBL/GenBank/DDBJ whole genome shotgun (WGS) entry which is preliminary data.</text>
</comment>
<protein>
    <recommendedName>
        <fullName evidence="3">EF-hand domain-containing protein</fullName>
    </recommendedName>
</protein>